<accession>X6ND78</accession>
<gene>
    <name evidence="3" type="ORF">RFI_13898</name>
</gene>
<name>X6ND78_RETFI</name>
<keyword evidence="2" id="KW-0472">Membrane</keyword>
<organism evidence="3 4">
    <name type="scientific">Reticulomyxa filosa</name>
    <dbReference type="NCBI Taxonomy" id="46433"/>
    <lineage>
        <taxon>Eukaryota</taxon>
        <taxon>Sar</taxon>
        <taxon>Rhizaria</taxon>
        <taxon>Retaria</taxon>
        <taxon>Foraminifera</taxon>
        <taxon>Monothalamids</taxon>
        <taxon>Reticulomyxidae</taxon>
        <taxon>Reticulomyxa</taxon>
    </lineage>
</organism>
<evidence type="ECO:0000313" key="4">
    <source>
        <dbReference type="Proteomes" id="UP000023152"/>
    </source>
</evidence>
<comment type="caution">
    <text evidence="3">The sequence shown here is derived from an EMBL/GenBank/DDBJ whole genome shotgun (WGS) entry which is preliminary data.</text>
</comment>
<dbReference type="EMBL" id="ASPP01010068">
    <property type="protein sequence ID" value="ETO23282.1"/>
    <property type="molecule type" value="Genomic_DNA"/>
</dbReference>
<feature type="transmembrane region" description="Helical" evidence="2">
    <location>
        <begin position="116"/>
        <end position="136"/>
    </location>
</feature>
<reference evidence="3 4" key="1">
    <citation type="journal article" date="2013" name="Curr. Biol.">
        <title>The Genome of the Foraminiferan Reticulomyxa filosa.</title>
        <authorList>
            <person name="Glockner G."/>
            <person name="Hulsmann N."/>
            <person name="Schleicher M."/>
            <person name="Noegel A.A."/>
            <person name="Eichinger L."/>
            <person name="Gallinger C."/>
            <person name="Pawlowski J."/>
            <person name="Sierra R."/>
            <person name="Euteneuer U."/>
            <person name="Pillet L."/>
            <person name="Moustafa A."/>
            <person name="Platzer M."/>
            <person name="Groth M."/>
            <person name="Szafranski K."/>
            <person name="Schliwa M."/>
        </authorList>
    </citation>
    <scope>NUCLEOTIDE SEQUENCE [LARGE SCALE GENOMIC DNA]</scope>
</reference>
<protein>
    <submittedName>
        <fullName evidence="3">Uncharacterized protein</fullName>
    </submittedName>
</protein>
<feature type="region of interest" description="Disordered" evidence="1">
    <location>
        <begin position="176"/>
        <end position="196"/>
    </location>
</feature>
<feature type="transmembrane region" description="Helical" evidence="2">
    <location>
        <begin position="87"/>
        <end position="110"/>
    </location>
</feature>
<dbReference type="Proteomes" id="UP000023152">
    <property type="component" value="Unassembled WGS sequence"/>
</dbReference>
<evidence type="ECO:0000256" key="2">
    <source>
        <dbReference type="SAM" id="Phobius"/>
    </source>
</evidence>
<dbReference type="AlphaFoldDB" id="X6ND78"/>
<evidence type="ECO:0000256" key="1">
    <source>
        <dbReference type="SAM" id="MobiDB-lite"/>
    </source>
</evidence>
<proteinExistence type="predicted"/>
<evidence type="ECO:0000313" key="3">
    <source>
        <dbReference type="EMBL" id="ETO23282.1"/>
    </source>
</evidence>
<feature type="compositionally biased region" description="Polar residues" evidence="1">
    <location>
        <begin position="185"/>
        <end position="196"/>
    </location>
</feature>
<feature type="transmembrane region" description="Helical" evidence="2">
    <location>
        <begin position="48"/>
        <end position="66"/>
    </location>
</feature>
<keyword evidence="2" id="KW-1133">Transmembrane helix</keyword>
<keyword evidence="2" id="KW-0812">Transmembrane</keyword>
<sequence length="196" mass="22101">MVVVVGTYILTVMYYHLESYRSTGGANIWICKSAPELPAVIWPAAHELILSILFMVLFIRPLLHIIRTQRREQFSKMSKGVENMWHLSVKYAILGFTTTISSIGALFLTLVRKEGVWVAIDSVIVAVCLAMMGSVYNEAYFKICCCPIFCVYKCTHRQWNDEEKKAALEVELGSGKHETTKSDEITNVSDKSAQVV</sequence>
<keyword evidence="4" id="KW-1185">Reference proteome</keyword>